<keyword evidence="10" id="KW-1185">Reference proteome</keyword>
<dbReference type="Gene3D" id="2.130.10.120">
    <property type="entry name" value="Prolyl oligopeptidase, N-terminal domain"/>
    <property type="match status" value="1"/>
</dbReference>
<dbReference type="Pfam" id="PF00326">
    <property type="entry name" value="Peptidase_S9"/>
    <property type="match status" value="1"/>
</dbReference>
<feature type="domain" description="Peptidase S9 prolyl oligopeptidase catalytic" evidence="7">
    <location>
        <begin position="472"/>
        <end position="683"/>
    </location>
</feature>
<dbReference type="SUPFAM" id="SSF50993">
    <property type="entry name" value="Peptidase/esterase 'gauge' domain"/>
    <property type="match status" value="1"/>
</dbReference>
<dbReference type="SUPFAM" id="SSF53474">
    <property type="entry name" value="alpha/beta-Hydrolases"/>
    <property type="match status" value="1"/>
</dbReference>
<evidence type="ECO:0000259" key="8">
    <source>
        <dbReference type="Pfam" id="PF02897"/>
    </source>
</evidence>
<organism evidence="9 10">
    <name type="scientific">Anditalea andensis</name>
    <dbReference type="NCBI Taxonomy" id="1048983"/>
    <lineage>
        <taxon>Bacteria</taxon>
        <taxon>Pseudomonadati</taxon>
        <taxon>Bacteroidota</taxon>
        <taxon>Cytophagia</taxon>
        <taxon>Cytophagales</taxon>
        <taxon>Cytophagaceae</taxon>
        <taxon>Anditalea</taxon>
    </lineage>
</organism>
<dbReference type="STRING" id="1048983.EL17_16530"/>
<keyword evidence="3 9" id="KW-0378">Hydrolase</keyword>
<dbReference type="EMBL" id="JMIH01000024">
    <property type="protein sequence ID" value="KEO72352.1"/>
    <property type="molecule type" value="Genomic_DNA"/>
</dbReference>
<dbReference type="AlphaFoldDB" id="A0A074LEY3"/>
<reference evidence="9 10" key="1">
    <citation type="submission" date="2014-04" db="EMBL/GenBank/DDBJ databases">
        <title>Characterization and application of a salt tolerant electro-active bacterium.</title>
        <authorList>
            <person name="Yang L."/>
            <person name="Wei S."/>
            <person name="Tay Q.X.M."/>
        </authorList>
    </citation>
    <scope>NUCLEOTIDE SEQUENCE [LARGE SCALE GENOMIC DNA]</scope>
    <source>
        <strain evidence="9 10">LY1</strain>
    </source>
</reference>
<evidence type="ECO:0000313" key="9">
    <source>
        <dbReference type="EMBL" id="KEO72352.1"/>
    </source>
</evidence>
<dbReference type="PANTHER" id="PTHR11757:SF19">
    <property type="entry name" value="PROLYL ENDOPEPTIDASE-LIKE"/>
    <property type="match status" value="1"/>
</dbReference>
<dbReference type="InterPro" id="IPR051543">
    <property type="entry name" value="Serine_Peptidase_S9A"/>
</dbReference>
<dbReference type="GO" id="GO:0006508">
    <property type="term" value="P:proteolysis"/>
    <property type="evidence" value="ECO:0007669"/>
    <property type="project" value="UniProtKB-KW"/>
</dbReference>
<evidence type="ECO:0000259" key="7">
    <source>
        <dbReference type="Pfam" id="PF00326"/>
    </source>
</evidence>
<comment type="function">
    <text evidence="5">Cleaves peptide bonds on the C-terminal side of prolyl residues within peptides that are up to approximately 30 amino acids long. Has an absolute requirement for an X-Pro bond in the trans configuration immediately preceding the Pro-Y scissible bond.</text>
</comment>
<sequence>MDLAAASILKIPNAKKIVQKLTSHQHTRIDHYYWMNDRSNPEVIQYLNEENQYLEEKLADTKELQEKLFLEMKSRIKEDDESVPYFKDGYYYYTKYITGGEYPLFCRKKESLDAVEEVILDQNILAEDFDYFNVSAIGISPDQHILAFAQDIIGRRIYTLRFKNLLSGAFLEDEITEVTGNFVWANDNHTLFYSKQDPNTLRSFQIYRHILGTDQVDDLLVYEEKDDTFTVSVSKSKSKKYIFINANSTVSSEIRYLDADDPYGHVHLIQKRVRDLEYDVEHYDGHFLILTNLEAQNFKLVKTPISAPKIENWEEVISHREDVLLEGFEVFKDHLVLEERAEGQTRIQIRNWHTENHHFIEIDEAAYAIWVGLNPEFDTEYLRYGFNSLTTPASTFDYHMPSRKKLLLKRQQVLGDFDKDRYSSERIWATAADGTRVPISLVYRKDLFIRDGSNPMLQYAYGSYGYSTDPVFSSSRLSLLDRGFVFAIAHIRGGQEMGRKWYEDGKMLKKINTFTDFIACSEYLISEKYTSPNKLYAMGGSAGGLLMGTVINLRPDLYHGIIAAVPFVDVVTTMLDESIPLTTGEFDEWGNPKHKEYYEYMLSYSPYDNIESKAYPHLLVTSGLHDSQVQYWEPTKWVAKLRDLKTDDNLLLLYTNMDAGHGGASGRFNSLKELAMEYAFILKLEGINI</sequence>
<evidence type="ECO:0000313" key="10">
    <source>
        <dbReference type="Proteomes" id="UP000027821"/>
    </source>
</evidence>
<dbReference type="PRINTS" id="PR00862">
    <property type="entry name" value="PROLIGOPTASE"/>
</dbReference>
<evidence type="ECO:0000256" key="4">
    <source>
        <dbReference type="ARBA" id="ARBA00022825"/>
    </source>
</evidence>
<evidence type="ECO:0000256" key="1">
    <source>
        <dbReference type="ARBA" id="ARBA00005228"/>
    </source>
</evidence>
<comment type="caution">
    <text evidence="9">The sequence shown here is derived from an EMBL/GenBank/DDBJ whole genome shotgun (WGS) entry which is preliminary data.</text>
</comment>
<evidence type="ECO:0000256" key="2">
    <source>
        <dbReference type="ARBA" id="ARBA00022670"/>
    </source>
</evidence>
<evidence type="ECO:0000256" key="5">
    <source>
        <dbReference type="ARBA" id="ARBA00060121"/>
    </source>
</evidence>
<comment type="similarity">
    <text evidence="1">Belongs to the peptidase S9A family.</text>
</comment>
<dbReference type="InterPro" id="IPR029058">
    <property type="entry name" value="AB_hydrolase_fold"/>
</dbReference>
<accession>A0A074LEY3</accession>
<dbReference type="RefSeq" id="WP_035076808.1">
    <property type="nucleotide sequence ID" value="NZ_JMIH01000024.1"/>
</dbReference>
<evidence type="ECO:0000256" key="6">
    <source>
        <dbReference type="ARBA" id="ARBA00081187"/>
    </source>
</evidence>
<dbReference type="InterPro" id="IPR001375">
    <property type="entry name" value="Peptidase_S9_cat"/>
</dbReference>
<protein>
    <recommendedName>
        <fullName evidence="6">Proline-specific endopeptidase</fullName>
    </recommendedName>
</protein>
<dbReference type="InterPro" id="IPR023302">
    <property type="entry name" value="Pept_S9A_N"/>
</dbReference>
<dbReference type="Proteomes" id="UP000027821">
    <property type="component" value="Unassembled WGS sequence"/>
</dbReference>
<dbReference type="Pfam" id="PF02897">
    <property type="entry name" value="Peptidase_S9_N"/>
    <property type="match status" value="1"/>
</dbReference>
<keyword evidence="4" id="KW-0720">Serine protease</keyword>
<name>A0A074LEY3_9BACT</name>
<keyword evidence="2 9" id="KW-0645">Protease</keyword>
<gene>
    <name evidence="9" type="ORF">EL17_16530</name>
</gene>
<proteinExistence type="inferred from homology"/>
<dbReference type="Gene3D" id="3.40.50.1820">
    <property type="entry name" value="alpha/beta hydrolase"/>
    <property type="match status" value="1"/>
</dbReference>
<feature type="domain" description="Peptidase S9A N-terminal" evidence="8">
    <location>
        <begin position="14"/>
        <end position="410"/>
    </location>
</feature>
<dbReference type="eggNOG" id="COG1770">
    <property type="taxonomic scope" value="Bacteria"/>
</dbReference>
<dbReference type="GO" id="GO:0004252">
    <property type="term" value="F:serine-type endopeptidase activity"/>
    <property type="evidence" value="ECO:0007669"/>
    <property type="project" value="InterPro"/>
</dbReference>
<dbReference type="InterPro" id="IPR002470">
    <property type="entry name" value="Peptidase_S9A"/>
</dbReference>
<evidence type="ECO:0000256" key="3">
    <source>
        <dbReference type="ARBA" id="ARBA00022801"/>
    </source>
</evidence>
<dbReference type="FunFam" id="3.40.50.1820:FF:000005">
    <property type="entry name" value="Prolyl endopeptidase"/>
    <property type="match status" value="1"/>
</dbReference>
<dbReference type="OrthoDB" id="9801421at2"/>
<dbReference type="PANTHER" id="PTHR11757">
    <property type="entry name" value="PROTEASE FAMILY S9A OLIGOPEPTIDASE"/>
    <property type="match status" value="1"/>
</dbReference>